<dbReference type="InterPro" id="IPR013083">
    <property type="entry name" value="Znf_RING/FYVE/PHD"/>
</dbReference>
<dbReference type="Proteomes" id="UP000663760">
    <property type="component" value="Chromosome 11"/>
</dbReference>
<keyword evidence="4" id="KW-1133">Transmembrane helix</keyword>
<dbReference type="GO" id="GO:0008270">
    <property type="term" value="F:zinc ion binding"/>
    <property type="evidence" value="ECO:0007669"/>
    <property type="project" value="UniProtKB-KW"/>
</dbReference>
<accession>A0A7I8L3D5</accession>
<evidence type="ECO:0000256" key="1">
    <source>
        <dbReference type="ARBA" id="ARBA00022723"/>
    </source>
</evidence>
<evidence type="ECO:0000259" key="5">
    <source>
        <dbReference type="PROSITE" id="PS51292"/>
    </source>
</evidence>
<name>A0A7I8L3D5_SPIIN</name>
<dbReference type="CDD" id="cd16495">
    <property type="entry name" value="RING_CH-C4HC3_MARCH"/>
    <property type="match status" value="1"/>
</dbReference>
<dbReference type="InterPro" id="IPR033275">
    <property type="entry name" value="MARCH-like"/>
</dbReference>
<evidence type="ECO:0000256" key="2">
    <source>
        <dbReference type="ARBA" id="ARBA00022771"/>
    </source>
</evidence>
<feature type="domain" description="RING-CH-type" evidence="5">
    <location>
        <begin position="41"/>
        <end position="101"/>
    </location>
</feature>
<proteinExistence type="predicted"/>
<dbReference type="InterPro" id="IPR022143">
    <property type="entry name" value="DUF3675"/>
</dbReference>
<dbReference type="SUPFAM" id="SSF57850">
    <property type="entry name" value="RING/U-box"/>
    <property type="match status" value="1"/>
</dbReference>
<organism evidence="6 7">
    <name type="scientific">Spirodela intermedia</name>
    <name type="common">Intermediate duckweed</name>
    <dbReference type="NCBI Taxonomy" id="51605"/>
    <lineage>
        <taxon>Eukaryota</taxon>
        <taxon>Viridiplantae</taxon>
        <taxon>Streptophyta</taxon>
        <taxon>Embryophyta</taxon>
        <taxon>Tracheophyta</taxon>
        <taxon>Spermatophyta</taxon>
        <taxon>Magnoliopsida</taxon>
        <taxon>Liliopsida</taxon>
        <taxon>Araceae</taxon>
        <taxon>Lemnoideae</taxon>
        <taxon>Spirodela</taxon>
    </lineage>
</organism>
<dbReference type="Gene3D" id="3.30.40.10">
    <property type="entry name" value="Zinc/RING finger domain, C3HC4 (zinc finger)"/>
    <property type="match status" value="1"/>
</dbReference>
<dbReference type="Pfam" id="PF12906">
    <property type="entry name" value="RINGv"/>
    <property type="match status" value="1"/>
</dbReference>
<dbReference type="GO" id="GO:0016567">
    <property type="term" value="P:protein ubiquitination"/>
    <property type="evidence" value="ECO:0007669"/>
    <property type="project" value="TreeGrafter"/>
</dbReference>
<feature type="transmembrane region" description="Helical" evidence="4">
    <location>
        <begin position="157"/>
        <end position="175"/>
    </location>
</feature>
<keyword evidence="4" id="KW-0812">Transmembrane</keyword>
<keyword evidence="3" id="KW-0862">Zinc</keyword>
<dbReference type="PROSITE" id="PS51292">
    <property type="entry name" value="ZF_RING_CH"/>
    <property type="match status" value="1"/>
</dbReference>
<dbReference type="PANTHER" id="PTHR23012">
    <property type="entry name" value="RING/FYVE/PHD ZINC FINGER DOMAIN-CONTAINING"/>
    <property type="match status" value="1"/>
</dbReference>
<evidence type="ECO:0000256" key="3">
    <source>
        <dbReference type="ARBA" id="ARBA00022833"/>
    </source>
</evidence>
<gene>
    <name evidence="6" type="ORF">SI8410_11015217</name>
</gene>
<protein>
    <recommendedName>
        <fullName evidence="5">RING-CH-type domain-containing protein</fullName>
    </recommendedName>
</protein>
<dbReference type="OrthoDB" id="264354at2759"/>
<dbReference type="AlphaFoldDB" id="A0A7I8L3D5"/>
<reference evidence="6" key="1">
    <citation type="submission" date="2020-02" db="EMBL/GenBank/DDBJ databases">
        <authorList>
            <person name="Scholz U."/>
            <person name="Mascher M."/>
            <person name="Fiebig A."/>
        </authorList>
    </citation>
    <scope>NUCLEOTIDE SEQUENCE</scope>
</reference>
<dbReference type="SMART" id="SM00744">
    <property type="entry name" value="RINGv"/>
    <property type="match status" value="1"/>
</dbReference>
<keyword evidence="2" id="KW-0863">Zinc-finger</keyword>
<dbReference type="Pfam" id="PF12428">
    <property type="entry name" value="DUF3675"/>
    <property type="match status" value="1"/>
</dbReference>
<dbReference type="GO" id="GO:0004842">
    <property type="term" value="F:ubiquitin-protein transferase activity"/>
    <property type="evidence" value="ECO:0007669"/>
    <property type="project" value="TreeGrafter"/>
</dbReference>
<evidence type="ECO:0000256" key="4">
    <source>
        <dbReference type="SAM" id="Phobius"/>
    </source>
</evidence>
<keyword evidence="4" id="KW-0472">Membrane</keyword>
<dbReference type="PANTHER" id="PTHR23012:SF176">
    <property type="entry name" value="OS01G0894600 PROTEIN"/>
    <property type="match status" value="1"/>
</dbReference>
<feature type="transmembrane region" description="Helical" evidence="4">
    <location>
        <begin position="187"/>
        <end position="209"/>
    </location>
</feature>
<dbReference type="InterPro" id="IPR011016">
    <property type="entry name" value="Znf_RING-CH"/>
</dbReference>
<evidence type="ECO:0000313" key="6">
    <source>
        <dbReference type="EMBL" id="CAA7404539.1"/>
    </source>
</evidence>
<evidence type="ECO:0000313" key="7">
    <source>
        <dbReference type="Proteomes" id="UP000663760"/>
    </source>
</evidence>
<dbReference type="EMBL" id="LR746274">
    <property type="protein sequence ID" value="CAA7404539.1"/>
    <property type="molecule type" value="Genomic_DNA"/>
</dbReference>
<keyword evidence="1" id="KW-0479">Metal-binding</keyword>
<keyword evidence="7" id="KW-1185">Reference proteome</keyword>
<sequence length="227" mass="25513">MGVGLALAVPVVGRDEGGDGEEGCSEKFIISSGKKRVEKKRSKEQMIECKICQEEGEEGDMEAPCACSGTIKFAHRKCVERWCNKKGNIICEICNQAYAPNYSVPHKDCMTIDIRQGWGPQIDLDAPHFFAIAAAEQQFLHVEYDDFSVSNTSGVLCCRYMAFMLLLLLIIRQALMLTGESGTLRNLSILVNISVLQFSGFLLLFYLIGRSFYMFQCRRRRQLVTVV</sequence>
<dbReference type="GO" id="GO:0016020">
    <property type="term" value="C:membrane"/>
    <property type="evidence" value="ECO:0007669"/>
    <property type="project" value="TreeGrafter"/>
</dbReference>